<organism evidence="3 4">
    <name type="scientific">Streptomyces spongiicola</name>
    <dbReference type="NCBI Taxonomy" id="1690221"/>
    <lineage>
        <taxon>Bacteria</taxon>
        <taxon>Bacillati</taxon>
        <taxon>Actinomycetota</taxon>
        <taxon>Actinomycetes</taxon>
        <taxon>Kitasatosporales</taxon>
        <taxon>Streptomycetaceae</taxon>
        <taxon>Streptomyces</taxon>
    </lineage>
</organism>
<comment type="caution">
    <text evidence="3">The sequence shown here is derived from an EMBL/GenBank/DDBJ whole genome shotgun (WGS) entry which is preliminary data.</text>
</comment>
<dbReference type="Proteomes" id="UP000265354">
    <property type="component" value="Unassembled WGS sequence"/>
</dbReference>
<dbReference type="EMBL" id="BGZL01000002">
    <property type="protein sequence ID" value="GBP99547.1"/>
    <property type="molecule type" value="Genomic_DNA"/>
</dbReference>
<reference evidence="3 4" key="1">
    <citation type="submission" date="2018-07" db="EMBL/GenBank/DDBJ databases">
        <title>Whole Genome Shotgun Sequence of Streptomyces spongiicola strain 531S.</title>
        <authorList>
            <person name="Dohra H."/>
            <person name="Kodani S."/>
        </authorList>
    </citation>
    <scope>NUCLEOTIDE SEQUENCE [LARGE SCALE GENOMIC DNA]</scope>
    <source>
        <strain evidence="3 4">531S</strain>
    </source>
</reference>
<dbReference type="RefSeq" id="WP_116426936.1">
    <property type="nucleotide sequence ID" value="NZ_BGZL01000002.1"/>
</dbReference>
<dbReference type="InterPro" id="IPR000639">
    <property type="entry name" value="Epox_hydrolase-like"/>
</dbReference>
<keyword evidence="1 3" id="KW-0378">Hydrolase</keyword>
<dbReference type="Pfam" id="PF00561">
    <property type="entry name" value="Abhydrolase_1"/>
    <property type="match status" value="1"/>
</dbReference>
<dbReference type="InterPro" id="IPR029058">
    <property type="entry name" value="AB_hydrolase_fold"/>
</dbReference>
<dbReference type="SUPFAM" id="SSF53474">
    <property type="entry name" value="alpha/beta-Hydrolases"/>
    <property type="match status" value="1"/>
</dbReference>
<evidence type="ECO:0000313" key="3">
    <source>
        <dbReference type="EMBL" id="GBP99547.1"/>
    </source>
</evidence>
<dbReference type="Gene3D" id="3.40.50.1820">
    <property type="entry name" value="alpha/beta hydrolase"/>
    <property type="match status" value="1"/>
</dbReference>
<dbReference type="PANTHER" id="PTHR43798">
    <property type="entry name" value="MONOACYLGLYCEROL LIPASE"/>
    <property type="match status" value="1"/>
</dbReference>
<dbReference type="InterPro" id="IPR000073">
    <property type="entry name" value="AB_hydrolase_1"/>
</dbReference>
<gene>
    <name evidence="3" type="ORF">SSP531S_09420</name>
</gene>
<dbReference type="PRINTS" id="PR00111">
    <property type="entry name" value="ABHYDROLASE"/>
</dbReference>
<sequence>MPTFPAHDGTALAYHTEGEGEPLLCLPGGPMRASAYLGDLGGLTADRRLIRLDLRGTGDSAVPDDEGTYRCDRLVDDVEALREHCGFDRADVLAHSAGANLALLYAAAYPARVKSLVLVTPGARALGIAATREDRRGAVALRRGEPWYEAGRAAWEALLGGAEPDDLWPDVVPFMYGRWDAAARKHAADDAHQTNPHARGGYHADGAFDPDATRRALAALEAPVLVIAGEYDGAPTPARAREIAAVFPHGGAAVQSGAGHYPWLDDPAAFRRTVADFPGAGTDFPETGGLPP</sequence>
<evidence type="ECO:0000313" key="4">
    <source>
        <dbReference type="Proteomes" id="UP000265354"/>
    </source>
</evidence>
<dbReference type="GO" id="GO:0016787">
    <property type="term" value="F:hydrolase activity"/>
    <property type="evidence" value="ECO:0007669"/>
    <property type="project" value="UniProtKB-KW"/>
</dbReference>
<accession>A0A388SSD7</accession>
<dbReference type="InterPro" id="IPR050266">
    <property type="entry name" value="AB_hydrolase_sf"/>
</dbReference>
<protein>
    <submittedName>
        <fullName evidence="3">Alpha/beta hydrolase</fullName>
    </submittedName>
</protein>
<evidence type="ECO:0000259" key="2">
    <source>
        <dbReference type="Pfam" id="PF00561"/>
    </source>
</evidence>
<dbReference type="AlphaFoldDB" id="A0A388SSD7"/>
<feature type="domain" description="AB hydrolase-1" evidence="2">
    <location>
        <begin position="22"/>
        <end position="266"/>
    </location>
</feature>
<dbReference type="GO" id="GO:0016020">
    <property type="term" value="C:membrane"/>
    <property type="evidence" value="ECO:0007669"/>
    <property type="project" value="TreeGrafter"/>
</dbReference>
<evidence type="ECO:0000256" key="1">
    <source>
        <dbReference type="ARBA" id="ARBA00022801"/>
    </source>
</evidence>
<proteinExistence type="predicted"/>
<dbReference type="PRINTS" id="PR00412">
    <property type="entry name" value="EPOXHYDRLASE"/>
</dbReference>
<name>A0A388SSD7_9ACTN</name>
<dbReference type="PANTHER" id="PTHR43798:SF31">
    <property type="entry name" value="AB HYDROLASE SUPERFAMILY PROTEIN YCLE"/>
    <property type="match status" value="1"/>
</dbReference>